<keyword evidence="2" id="KW-1185">Reference proteome</keyword>
<dbReference type="Proteomes" id="UP001140011">
    <property type="component" value="Unassembled WGS sequence"/>
</dbReference>
<organism evidence="1 2">
    <name type="scientific">Coemansia pectinata</name>
    <dbReference type="NCBI Taxonomy" id="1052879"/>
    <lineage>
        <taxon>Eukaryota</taxon>
        <taxon>Fungi</taxon>
        <taxon>Fungi incertae sedis</taxon>
        <taxon>Zoopagomycota</taxon>
        <taxon>Kickxellomycotina</taxon>
        <taxon>Kickxellomycetes</taxon>
        <taxon>Kickxellales</taxon>
        <taxon>Kickxellaceae</taxon>
        <taxon>Coemansia</taxon>
    </lineage>
</organism>
<dbReference type="AlphaFoldDB" id="A0A9W8GYR7"/>
<gene>
    <name evidence="1" type="ORF">GGI19_000882</name>
</gene>
<comment type="caution">
    <text evidence="1">The sequence shown here is derived from an EMBL/GenBank/DDBJ whole genome shotgun (WGS) entry which is preliminary data.</text>
</comment>
<dbReference type="EMBL" id="JANBUH010000027">
    <property type="protein sequence ID" value="KAJ2756401.1"/>
    <property type="molecule type" value="Genomic_DNA"/>
</dbReference>
<evidence type="ECO:0000313" key="1">
    <source>
        <dbReference type="EMBL" id="KAJ2756401.1"/>
    </source>
</evidence>
<reference evidence="1" key="1">
    <citation type="submission" date="2022-07" db="EMBL/GenBank/DDBJ databases">
        <title>Phylogenomic reconstructions and comparative analyses of Kickxellomycotina fungi.</title>
        <authorList>
            <person name="Reynolds N.K."/>
            <person name="Stajich J.E."/>
            <person name="Barry K."/>
            <person name="Grigoriev I.V."/>
            <person name="Crous P."/>
            <person name="Smith M.E."/>
        </authorList>
    </citation>
    <scope>NUCLEOTIDE SEQUENCE</scope>
    <source>
        <strain evidence="1">BCRC 34297</strain>
    </source>
</reference>
<accession>A0A9W8GYR7</accession>
<proteinExistence type="predicted"/>
<protein>
    <submittedName>
        <fullName evidence="1">Uncharacterized protein</fullName>
    </submittedName>
</protein>
<evidence type="ECO:0000313" key="2">
    <source>
        <dbReference type="Proteomes" id="UP001140011"/>
    </source>
</evidence>
<dbReference type="OrthoDB" id="5558148at2759"/>
<name>A0A9W8GYR7_9FUNG</name>
<sequence length="132" mass="14741">MDIYSACASLNNSSDLLTPVVQDVILVEDNAVATWQHQQEVTARLMQCCAFYDAEIARQEERIGDISRALENLQEHKNNKVFEQKARATLNASLSDAQNCLNEAKLAKHRFEMELGRWSTTESEPAAAGNEA</sequence>